<evidence type="ECO:0000256" key="7">
    <source>
        <dbReference type="SAM" id="MobiDB-lite"/>
    </source>
</evidence>
<dbReference type="InterPro" id="IPR001460">
    <property type="entry name" value="PCN-bd_Tpept"/>
</dbReference>
<feature type="domain" description="Penicillin-binding protein transpeptidase" evidence="9">
    <location>
        <begin position="93"/>
        <end position="269"/>
    </location>
</feature>
<dbReference type="PROSITE" id="PS51257">
    <property type="entry name" value="PROKAR_LIPOPROTEIN"/>
    <property type="match status" value="1"/>
</dbReference>
<proteinExistence type="inferred from homology"/>
<feature type="signal peptide" evidence="8">
    <location>
        <begin position="1"/>
        <end position="23"/>
    </location>
</feature>
<accession>A0ABY7HI13</accession>
<evidence type="ECO:0000256" key="3">
    <source>
        <dbReference type="ARBA" id="ARBA00022729"/>
    </source>
</evidence>
<sequence length="299" mass="32367">MRLWLLFAPLLLSACARSIPAAAPPSEAAARSPTPPSEVAKSSPVPPVVERVDGSGRELFAAAQVEGVFVLRSLATGEQIVTDAALAGIGELPASTFKIPNALIALERGVLAGADATLKWDGVERGGSPEWNRDHSLASALRDSTVWFFQEVARRIGPEAMQASLRAFAYGNADIGGGIDSFWLKGQLRISPREQVEFMSRLHRRELPVAREHMALVEHMLTRAQAPGWSWRGKTGLTDHEGRAVGWLVGLAERSGTTWAYALMLRAPETEVERLIPLRAELARALLVRHGALPPEAAR</sequence>
<protein>
    <recommendedName>
        <fullName evidence="2 6">Beta-lactamase</fullName>
        <ecNumber evidence="2 6">3.5.2.6</ecNumber>
    </recommendedName>
</protein>
<dbReference type="InterPro" id="IPR002137">
    <property type="entry name" value="Beta-lactam_class-D_AS"/>
</dbReference>
<evidence type="ECO:0000259" key="9">
    <source>
        <dbReference type="Pfam" id="PF00905"/>
    </source>
</evidence>
<evidence type="ECO:0000256" key="4">
    <source>
        <dbReference type="ARBA" id="ARBA00022801"/>
    </source>
</evidence>
<gene>
    <name evidence="10" type="ORF">O0S08_20875</name>
</gene>
<dbReference type="InterPro" id="IPR012338">
    <property type="entry name" value="Beta-lactam/transpept-like"/>
</dbReference>
<dbReference type="Pfam" id="PF00905">
    <property type="entry name" value="Transpeptidase"/>
    <property type="match status" value="1"/>
</dbReference>
<dbReference type="Proteomes" id="UP001164459">
    <property type="component" value="Chromosome"/>
</dbReference>
<dbReference type="SUPFAM" id="SSF56601">
    <property type="entry name" value="beta-lactamase/transpeptidase-like"/>
    <property type="match status" value="1"/>
</dbReference>
<evidence type="ECO:0000313" key="11">
    <source>
        <dbReference type="Proteomes" id="UP001164459"/>
    </source>
</evidence>
<dbReference type="PROSITE" id="PS00337">
    <property type="entry name" value="BETA_LACTAMASE_D"/>
    <property type="match status" value="1"/>
</dbReference>
<evidence type="ECO:0000256" key="8">
    <source>
        <dbReference type="SAM" id="SignalP"/>
    </source>
</evidence>
<reference evidence="10" key="1">
    <citation type="submission" date="2022-11" db="EMBL/GenBank/DDBJ databases">
        <title>Minimal conservation of predation-associated metabolite biosynthetic gene clusters underscores biosynthetic potential of Myxococcota including descriptions for ten novel species: Archangium lansinium sp. nov., Myxococcus landrumus sp. nov., Nannocystis bai.</title>
        <authorList>
            <person name="Ahearne A."/>
            <person name="Stevens C."/>
            <person name="Dowd S."/>
        </authorList>
    </citation>
    <scope>NUCLEOTIDE SEQUENCE</scope>
    <source>
        <strain evidence="10">Fl3</strain>
    </source>
</reference>
<evidence type="ECO:0000256" key="6">
    <source>
        <dbReference type="RuleBase" id="RU361140"/>
    </source>
</evidence>
<evidence type="ECO:0000256" key="2">
    <source>
        <dbReference type="ARBA" id="ARBA00012865"/>
    </source>
</evidence>
<evidence type="ECO:0000256" key="5">
    <source>
        <dbReference type="ARBA" id="ARBA00023251"/>
    </source>
</evidence>
<keyword evidence="4 6" id="KW-0378">Hydrolase</keyword>
<dbReference type="RefSeq" id="WP_269040959.1">
    <property type="nucleotide sequence ID" value="NZ_CP114040.1"/>
</dbReference>
<dbReference type="Gene3D" id="3.40.710.10">
    <property type="entry name" value="DD-peptidase/beta-lactamase superfamily"/>
    <property type="match status" value="1"/>
</dbReference>
<keyword evidence="11" id="KW-1185">Reference proteome</keyword>
<keyword evidence="5 6" id="KW-0046">Antibiotic resistance</keyword>
<comment type="similarity">
    <text evidence="1 6">Belongs to the class-D beta-lactamase family.</text>
</comment>
<feature type="chain" id="PRO_5046369130" description="Beta-lactamase" evidence="8">
    <location>
        <begin position="24"/>
        <end position="299"/>
    </location>
</feature>
<dbReference type="EMBL" id="CP114040">
    <property type="protein sequence ID" value="WAS98599.1"/>
    <property type="molecule type" value="Genomic_DNA"/>
</dbReference>
<organism evidence="10 11">
    <name type="scientific">Nannocystis punicea</name>
    <dbReference type="NCBI Taxonomy" id="2995304"/>
    <lineage>
        <taxon>Bacteria</taxon>
        <taxon>Pseudomonadati</taxon>
        <taxon>Myxococcota</taxon>
        <taxon>Polyangia</taxon>
        <taxon>Nannocystales</taxon>
        <taxon>Nannocystaceae</taxon>
        <taxon>Nannocystis</taxon>
    </lineage>
</organism>
<evidence type="ECO:0000256" key="1">
    <source>
        <dbReference type="ARBA" id="ARBA00007898"/>
    </source>
</evidence>
<feature type="region of interest" description="Disordered" evidence="7">
    <location>
        <begin position="25"/>
        <end position="47"/>
    </location>
</feature>
<evidence type="ECO:0000313" key="10">
    <source>
        <dbReference type="EMBL" id="WAS98599.1"/>
    </source>
</evidence>
<comment type="catalytic activity">
    <reaction evidence="6">
        <text>a beta-lactam + H2O = a substituted beta-amino acid</text>
        <dbReference type="Rhea" id="RHEA:20401"/>
        <dbReference type="ChEBI" id="CHEBI:15377"/>
        <dbReference type="ChEBI" id="CHEBI:35627"/>
        <dbReference type="ChEBI" id="CHEBI:140347"/>
        <dbReference type="EC" id="3.5.2.6"/>
    </reaction>
</comment>
<dbReference type="EC" id="3.5.2.6" evidence="2 6"/>
<keyword evidence="3 8" id="KW-0732">Signal</keyword>
<name>A0ABY7HI13_9BACT</name>